<reference evidence="3" key="1">
    <citation type="journal article" date="2019" name="Int. J. Syst. Evol. Microbiol.">
        <title>The Global Catalogue of Microorganisms (GCM) 10K type strain sequencing project: providing services to taxonomists for standard genome sequencing and annotation.</title>
        <authorList>
            <consortium name="The Broad Institute Genomics Platform"/>
            <consortium name="The Broad Institute Genome Sequencing Center for Infectious Disease"/>
            <person name="Wu L."/>
            <person name="Ma J."/>
        </authorList>
    </citation>
    <scope>NUCLEOTIDE SEQUENCE [LARGE SCALE GENOMIC DNA]</scope>
    <source>
        <strain evidence="3">JCM 17809</strain>
    </source>
</reference>
<feature type="region of interest" description="Disordered" evidence="1">
    <location>
        <begin position="1"/>
        <end position="55"/>
    </location>
</feature>
<gene>
    <name evidence="2" type="ORF">GCM10023168_05570</name>
</gene>
<feature type="compositionally biased region" description="Low complexity" evidence="1">
    <location>
        <begin position="32"/>
        <end position="46"/>
    </location>
</feature>
<proteinExistence type="predicted"/>
<evidence type="ECO:0000313" key="2">
    <source>
        <dbReference type="EMBL" id="GAA4398947.1"/>
    </source>
</evidence>
<keyword evidence="3" id="KW-1185">Reference proteome</keyword>
<dbReference type="EMBL" id="BAABGM010000003">
    <property type="protein sequence ID" value="GAA4398947.1"/>
    <property type="molecule type" value="Genomic_DNA"/>
</dbReference>
<evidence type="ECO:0000256" key="1">
    <source>
        <dbReference type="SAM" id="MobiDB-lite"/>
    </source>
</evidence>
<comment type="caution">
    <text evidence="2">The sequence shown here is derived from an EMBL/GenBank/DDBJ whole genome shotgun (WGS) entry which is preliminary data.</text>
</comment>
<name>A0ABP8K0Y5_9MICO</name>
<protein>
    <submittedName>
        <fullName evidence="2">Uncharacterized protein</fullName>
    </submittedName>
</protein>
<sequence>MLAPPRTAAHGRDSRRIGLSSSAARDDCRLYPPAHAPVTTAHTTRPQGHPLAGWSGHGTGAGLALVSLEPLGNVVRKQEATVRAIRDAAARRVHQDRVRELSAAARVRYADVLERLGR</sequence>
<accession>A0ABP8K0Y5</accession>
<dbReference type="Proteomes" id="UP001500945">
    <property type="component" value="Unassembled WGS sequence"/>
</dbReference>
<organism evidence="2 3">
    <name type="scientific">Fodinibacter luteus</name>
    <dbReference type="NCBI Taxonomy" id="552064"/>
    <lineage>
        <taxon>Bacteria</taxon>
        <taxon>Bacillati</taxon>
        <taxon>Actinomycetota</taxon>
        <taxon>Actinomycetes</taxon>
        <taxon>Micrococcales</taxon>
        <taxon>Intrasporangiaceae</taxon>
        <taxon>Fodinibacter (ex Wang et al. 2009)</taxon>
    </lineage>
</organism>
<evidence type="ECO:0000313" key="3">
    <source>
        <dbReference type="Proteomes" id="UP001500945"/>
    </source>
</evidence>